<evidence type="ECO:0000313" key="7">
    <source>
        <dbReference type="EMBL" id="KAL1507129.1"/>
    </source>
</evidence>
<dbReference type="GO" id="GO:0016020">
    <property type="term" value="C:membrane"/>
    <property type="evidence" value="ECO:0007669"/>
    <property type="project" value="UniProtKB-SubCell"/>
</dbReference>
<reference evidence="7 8" key="1">
    <citation type="journal article" date="2024" name="Science">
        <title>Giant polyketide synthase enzymes in the biosynthesis of giant marine polyether toxins.</title>
        <authorList>
            <person name="Fallon T.R."/>
            <person name="Shende V.V."/>
            <person name="Wierzbicki I.H."/>
            <person name="Pendleton A.L."/>
            <person name="Watervoot N.F."/>
            <person name="Auber R.P."/>
            <person name="Gonzalez D.J."/>
            <person name="Wisecaver J.H."/>
            <person name="Moore B.S."/>
        </authorList>
    </citation>
    <scope>NUCLEOTIDE SEQUENCE [LARGE SCALE GENOMIC DNA]</scope>
    <source>
        <strain evidence="7 8">12B1</strain>
    </source>
</reference>
<feature type="compositionally biased region" description="Pro residues" evidence="5">
    <location>
        <begin position="205"/>
        <end position="214"/>
    </location>
</feature>
<dbReference type="InterPro" id="IPR059112">
    <property type="entry name" value="CysZ/EI24"/>
</dbReference>
<keyword evidence="2 6" id="KW-0812">Transmembrane</keyword>
<feature type="transmembrane region" description="Helical" evidence="6">
    <location>
        <begin position="413"/>
        <end position="432"/>
    </location>
</feature>
<comment type="subcellular location">
    <subcellularLocation>
        <location evidence="1">Membrane</location>
        <topology evidence="1">Multi-pass membrane protein</topology>
    </subcellularLocation>
</comment>
<evidence type="ECO:0000256" key="5">
    <source>
        <dbReference type="SAM" id="MobiDB-lite"/>
    </source>
</evidence>
<dbReference type="Proteomes" id="UP001515480">
    <property type="component" value="Unassembled WGS sequence"/>
</dbReference>
<dbReference type="PANTHER" id="PTHR21389:SF0">
    <property type="entry name" value="ETOPOSIDE-INDUCED PROTEIN 2.4 HOMOLOG"/>
    <property type="match status" value="1"/>
</dbReference>
<feature type="region of interest" description="Disordered" evidence="5">
    <location>
        <begin position="204"/>
        <end position="254"/>
    </location>
</feature>
<dbReference type="GO" id="GO:0005783">
    <property type="term" value="C:endoplasmic reticulum"/>
    <property type="evidence" value="ECO:0007669"/>
    <property type="project" value="TreeGrafter"/>
</dbReference>
<proteinExistence type="predicted"/>
<keyword evidence="3 6" id="KW-1133">Transmembrane helix</keyword>
<protein>
    <submittedName>
        <fullName evidence="7">Uncharacterized protein</fullName>
    </submittedName>
</protein>
<dbReference type="EMBL" id="JBGBPQ010000018">
    <property type="protein sequence ID" value="KAL1507129.1"/>
    <property type="molecule type" value="Genomic_DNA"/>
</dbReference>
<comment type="caution">
    <text evidence="7">The sequence shown here is derived from an EMBL/GenBank/DDBJ whole genome shotgun (WGS) entry which is preliminary data.</text>
</comment>
<feature type="transmembrane region" description="Helical" evidence="6">
    <location>
        <begin position="344"/>
        <end position="367"/>
    </location>
</feature>
<evidence type="ECO:0000256" key="6">
    <source>
        <dbReference type="SAM" id="Phobius"/>
    </source>
</evidence>
<keyword evidence="4 6" id="KW-0472">Membrane</keyword>
<dbReference type="AlphaFoldDB" id="A0AB34IVA7"/>
<dbReference type="Pfam" id="PF07264">
    <property type="entry name" value="EI24"/>
    <property type="match status" value="1"/>
</dbReference>
<keyword evidence="8" id="KW-1185">Reference proteome</keyword>
<evidence type="ECO:0000256" key="1">
    <source>
        <dbReference type="ARBA" id="ARBA00004141"/>
    </source>
</evidence>
<dbReference type="GO" id="GO:0016236">
    <property type="term" value="P:macroautophagy"/>
    <property type="evidence" value="ECO:0007669"/>
    <property type="project" value="TreeGrafter"/>
</dbReference>
<accession>A0AB34IVA7</accession>
<name>A0AB34IVA7_PRYPA</name>
<feature type="transmembrane region" description="Helical" evidence="6">
    <location>
        <begin position="457"/>
        <end position="477"/>
    </location>
</feature>
<evidence type="ECO:0000256" key="3">
    <source>
        <dbReference type="ARBA" id="ARBA00022989"/>
    </source>
</evidence>
<sequence length="529" mass="58119">MEQTVATHAKSLLQCCTTLPSHASRHKLSRDAFRRVSFSTSRCLRGSLALVVNRQESCRRRLETARVLMVPDDTERRGPVLDSLVGFVREVHREVQTTVGRRCSRSNATPARVAPPAGTKGLIIQESDGWDVIERVESTGKQAHAPTAPRHARVRRLRARAQGEGRSRVLAEAPLPAGEPYIISGEAGATDEEDAEYRRIWNLPPKLPSVPTPPTAEAHDRQTNRSLRAAAAAHAPAGLVREGPRPPQARGAAGRSTLHRCGHLASVAAQIGSHVALGLVQAHRPALSCRHIFSVPHSRKCVFDCLVLDVVLFRGALFVYEVGVPSLCRGCFGIELQGDGRYELAILLLWTVPAYLVCEIVSTSWHYKMAQRMASPSSAAGEGEDGLLQAFTSIVYTRLVYVVFLVQVRLLSSLPLVGTAVTLLLSALLHAYDSFELCWGAQGLGVSQRFRLIEEHWSFFLGYGGLLALLSIGLRFWDLFVVRAVLYPVYIANAPHASFEQLRCRPLPVFQPALAIFNGVLQQATLYFK</sequence>
<organism evidence="7 8">
    <name type="scientific">Prymnesium parvum</name>
    <name type="common">Toxic golden alga</name>
    <dbReference type="NCBI Taxonomy" id="97485"/>
    <lineage>
        <taxon>Eukaryota</taxon>
        <taxon>Haptista</taxon>
        <taxon>Haptophyta</taxon>
        <taxon>Prymnesiophyceae</taxon>
        <taxon>Prymnesiales</taxon>
        <taxon>Prymnesiaceae</taxon>
        <taxon>Prymnesium</taxon>
    </lineage>
</organism>
<feature type="transmembrane region" description="Helical" evidence="6">
    <location>
        <begin position="387"/>
        <end position="406"/>
    </location>
</feature>
<evidence type="ECO:0000256" key="2">
    <source>
        <dbReference type="ARBA" id="ARBA00022692"/>
    </source>
</evidence>
<dbReference type="PANTHER" id="PTHR21389">
    <property type="entry name" value="P53 INDUCED PROTEIN"/>
    <property type="match status" value="1"/>
</dbReference>
<gene>
    <name evidence="7" type="ORF">AB1Y20_007983</name>
</gene>
<evidence type="ECO:0000313" key="8">
    <source>
        <dbReference type="Proteomes" id="UP001515480"/>
    </source>
</evidence>
<evidence type="ECO:0000256" key="4">
    <source>
        <dbReference type="ARBA" id="ARBA00023136"/>
    </source>
</evidence>